<gene>
    <name evidence="2" type="ORF">BGO89_07790</name>
</gene>
<evidence type="ECO:0000313" key="2">
    <source>
        <dbReference type="EMBL" id="OJX59893.1"/>
    </source>
</evidence>
<evidence type="ECO:0000313" key="3">
    <source>
        <dbReference type="Proteomes" id="UP000184233"/>
    </source>
</evidence>
<dbReference type="STRING" id="1895771.BGO89_07790"/>
<dbReference type="Proteomes" id="UP000184233">
    <property type="component" value="Unassembled WGS sequence"/>
</dbReference>
<comment type="caution">
    <text evidence="2">The sequence shown here is derived from an EMBL/GenBank/DDBJ whole genome shotgun (WGS) entry which is preliminary data.</text>
</comment>
<proteinExistence type="predicted"/>
<accession>A0A1M3L3F6</accession>
<evidence type="ECO:0000256" key="1">
    <source>
        <dbReference type="SAM" id="SignalP"/>
    </source>
</evidence>
<reference evidence="2 3" key="1">
    <citation type="submission" date="2016-09" db="EMBL/GenBank/DDBJ databases">
        <title>Genome-resolved meta-omics ties microbial dynamics to process performance in biotechnology for thiocyanate degradation.</title>
        <authorList>
            <person name="Kantor R.S."/>
            <person name="Huddy R.J."/>
            <person name="Iyer R."/>
            <person name="Thomas B.C."/>
            <person name="Brown C.T."/>
            <person name="Anantharaman K."/>
            <person name="Tringe S."/>
            <person name="Hettich R.L."/>
            <person name="Harrison S.T."/>
            <person name="Banfield J.F."/>
        </authorList>
    </citation>
    <scope>NUCLEOTIDE SEQUENCE [LARGE SCALE GENOMIC DNA]</scope>
    <source>
        <strain evidence="2">59-99</strain>
    </source>
</reference>
<dbReference type="EMBL" id="MKVH01000008">
    <property type="protein sequence ID" value="OJX59893.1"/>
    <property type="molecule type" value="Genomic_DNA"/>
</dbReference>
<dbReference type="AlphaFoldDB" id="A0A1M3L3F6"/>
<keyword evidence="1" id="KW-0732">Signal</keyword>
<protein>
    <submittedName>
        <fullName evidence="2">Uncharacterized protein</fullName>
    </submittedName>
</protein>
<feature type="chain" id="PRO_5012793049" evidence="1">
    <location>
        <begin position="28"/>
        <end position="214"/>
    </location>
</feature>
<sequence length="214" mass="23344">MSRRSSFLRPLLGALLFVACLSMPDQRAFGQAYCTSCAQPDQVWRIDICMPGGQTRTVDVTVCNETYCPARPLGEPCVPNPINARTVIKKICPVGWTGTTGDIQIILNKVIPKIGVCCGGNTYLSACPSNPDFVWLVNYPTCWEYTAANCWEPCLNAPCCTYLLHYQFNIPNPGDCSFNWGPVCGTGPEECHPPTVPLTCLSIGCNLNPEPCCP</sequence>
<name>A0A1M3L3F6_9BACT</name>
<dbReference type="PROSITE" id="PS51257">
    <property type="entry name" value="PROKAR_LIPOPROTEIN"/>
    <property type="match status" value="1"/>
</dbReference>
<organism evidence="2 3">
    <name type="scientific">Candidatus Kapaibacterium thiocyanatum</name>
    <dbReference type="NCBI Taxonomy" id="1895771"/>
    <lineage>
        <taxon>Bacteria</taxon>
        <taxon>Pseudomonadati</taxon>
        <taxon>Candidatus Kapaibacteriota</taxon>
        <taxon>Candidatus Kapaibacteriia</taxon>
        <taxon>Candidatus Kapaibacteriales</taxon>
        <taxon>Candidatus Kapaibacteriaceae</taxon>
        <taxon>Candidatus Kapaibacterium</taxon>
    </lineage>
</organism>
<feature type="signal peptide" evidence="1">
    <location>
        <begin position="1"/>
        <end position="27"/>
    </location>
</feature>